<dbReference type="SMART" id="SM00382">
    <property type="entry name" value="AAA"/>
    <property type="match status" value="1"/>
</dbReference>
<comment type="similarity">
    <text evidence="1">Belongs to the ABC transporter superfamily.</text>
</comment>
<dbReference type="InterPro" id="IPR027417">
    <property type="entry name" value="P-loop_NTPase"/>
</dbReference>
<dbReference type="GO" id="GO:0016887">
    <property type="term" value="F:ATP hydrolysis activity"/>
    <property type="evidence" value="ECO:0007669"/>
    <property type="project" value="InterPro"/>
</dbReference>
<evidence type="ECO:0000256" key="3">
    <source>
        <dbReference type="ARBA" id="ARBA00022741"/>
    </source>
</evidence>
<dbReference type="PROSITE" id="PS50893">
    <property type="entry name" value="ABC_TRANSPORTER_2"/>
    <property type="match status" value="1"/>
</dbReference>
<dbReference type="EMBL" id="AEQN01000014">
    <property type="protein sequence ID" value="EFV02105.1"/>
    <property type="molecule type" value="Genomic_DNA"/>
</dbReference>
<evidence type="ECO:0000313" key="7">
    <source>
        <dbReference type="Proteomes" id="UP000004754"/>
    </source>
</evidence>
<dbReference type="InterPro" id="IPR017911">
    <property type="entry name" value="MacB-like_ATP-bd"/>
</dbReference>
<protein>
    <submittedName>
        <fullName evidence="6">ABC transporter, ATP-binding protein</fullName>
    </submittedName>
</protein>
<keyword evidence="4 6" id="KW-0067">ATP-binding</keyword>
<dbReference type="InterPro" id="IPR003593">
    <property type="entry name" value="AAA+_ATPase"/>
</dbReference>
<sequence length="247" mass="27289">MSKENEENIKKKREKMLVELKNIKKGYGTAENRNEVLKALSLQIEAGEICVIFGPSGSGKSTLLNIIGALDRVDGGQVVVDGAHLEQMNGDELSVYRRDALGFVFQFYNLIPDLTVAENIAVCQNLSPQPLNLESLLATLELEDQRDLFPAQLSGGQQQRCAIARALIKNPRLLLCDEPTGALDYTISKEMLGLLTRVHQAYGTTIIIVTHNVAIGEMADHVVEIRDGKIAKELYHDHPLAASELEW</sequence>
<gene>
    <name evidence="6" type="ORF">HMP0721_0871</name>
</gene>
<reference evidence="6 7" key="1">
    <citation type="submission" date="2010-12" db="EMBL/GenBank/DDBJ databases">
        <authorList>
            <person name="Muzny D."/>
            <person name="Qin X."/>
            <person name="Deng J."/>
            <person name="Jiang H."/>
            <person name="Liu Y."/>
            <person name="Qu J."/>
            <person name="Song X.-Z."/>
            <person name="Zhang L."/>
            <person name="Thornton R."/>
            <person name="Coyle M."/>
            <person name="Francisco L."/>
            <person name="Jackson L."/>
            <person name="Javaid M."/>
            <person name="Korchina V."/>
            <person name="Kovar C."/>
            <person name="Mata R."/>
            <person name="Mathew T."/>
            <person name="Ngo R."/>
            <person name="Nguyen L."/>
            <person name="Nguyen N."/>
            <person name="Okwuonu G."/>
            <person name="Ongeri F."/>
            <person name="Pham C."/>
            <person name="Simmons D."/>
            <person name="Wilczek-Boney K."/>
            <person name="Hale W."/>
            <person name="Jakkamsetti A."/>
            <person name="Pham P."/>
            <person name="Ruth R."/>
            <person name="San Lucas F."/>
            <person name="Warren J."/>
            <person name="Zhang J."/>
            <person name="Zhao Z."/>
            <person name="Zhou C."/>
            <person name="Zhu D."/>
            <person name="Lee S."/>
            <person name="Bess C."/>
            <person name="Blankenburg K."/>
            <person name="Forbes L."/>
            <person name="Fu Q."/>
            <person name="Gubbala S."/>
            <person name="Hirani K."/>
            <person name="Jayaseelan J.C."/>
            <person name="Lara F."/>
            <person name="Munidasa M."/>
            <person name="Palculict T."/>
            <person name="Patil S."/>
            <person name="Pu L.-L."/>
            <person name="Saada N."/>
            <person name="Tang L."/>
            <person name="Weissenberger G."/>
            <person name="Zhu Y."/>
            <person name="Hemphill L."/>
            <person name="Shang Y."/>
            <person name="Youmans B."/>
            <person name="Ayvaz T."/>
            <person name="Ross M."/>
            <person name="Santibanez J."/>
            <person name="Aqrawi P."/>
            <person name="Gross S."/>
            <person name="Joshi V."/>
            <person name="Fowler G."/>
            <person name="Nazareth L."/>
            <person name="Reid J."/>
            <person name="Worley K."/>
            <person name="Petrosino J."/>
            <person name="Highlander S."/>
            <person name="Gibbs R."/>
        </authorList>
    </citation>
    <scope>NUCLEOTIDE SEQUENCE [LARGE SCALE GENOMIC DNA]</scope>
    <source>
        <strain evidence="6 7">ATCC 23263</strain>
    </source>
</reference>
<keyword evidence="3" id="KW-0547">Nucleotide-binding</keyword>
<keyword evidence="2" id="KW-0813">Transport</keyword>
<comment type="caution">
    <text evidence="6">The sequence shown here is derived from an EMBL/GenBank/DDBJ whole genome shotgun (WGS) entry which is preliminary data.</text>
</comment>
<evidence type="ECO:0000256" key="1">
    <source>
        <dbReference type="ARBA" id="ARBA00005417"/>
    </source>
</evidence>
<dbReference type="CDD" id="cd03255">
    <property type="entry name" value="ABC_MJ0796_LolCDE_FtsE"/>
    <property type="match status" value="1"/>
</dbReference>
<dbReference type="GO" id="GO:0005524">
    <property type="term" value="F:ATP binding"/>
    <property type="evidence" value="ECO:0007669"/>
    <property type="project" value="UniProtKB-KW"/>
</dbReference>
<dbReference type="SUPFAM" id="SSF52540">
    <property type="entry name" value="P-loop containing nucleoside triphosphate hydrolases"/>
    <property type="match status" value="1"/>
</dbReference>
<dbReference type="GO" id="GO:0022857">
    <property type="term" value="F:transmembrane transporter activity"/>
    <property type="evidence" value="ECO:0007669"/>
    <property type="project" value="UniProtKB-ARBA"/>
</dbReference>
<proteinExistence type="inferred from homology"/>
<dbReference type="Gene3D" id="3.40.50.300">
    <property type="entry name" value="P-loop containing nucleotide triphosphate hydrolases"/>
    <property type="match status" value="1"/>
</dbReference>
<dbReference type="STRING" id="887929.HMP0721_0871"/>
<evidence type="ECO:0000313" key="6">
    <source>
        <dbReference type="EMBL" id="EFV02105.1"/>
    </source>
</evidence>
<dbReference type="PANTHER" id="PTHR42798:SF2">
    <property type="entry name" value="ABC TRANSPORTER ATP-BINDING PROTEIN MG467-RELATED"/>
    <property type="match status" value="1"/>
</dbReference>
<dbReference type="AlphaFoldDB" id="E6MFW0"/>
<keyword evidence="7" id="KW-1185">Reference proteome</keyword>
<dbReference type="PANTHER" id="PTHR42798">
    <property type="entry name" value="LIPOPROTEIN-RELEASING SYSTEM ATP-BINDING PROTEIN LOLD"/>
    <property type="match status" value="1"/>
</dbReference>
<dbReference type="Pfam" id="PF00005">
    <property type="entry name" value="ABC_tran"/>
    <property type="match status" value="1"/>
</dbReference>
<accession>E6MFW0</accession>
<dbReference type="FunFam" id="3.40.50.300:FF:000032">
    <property type="entry name" value="Export ABC transporter ATP-binding protein"/>
    <property type="match status" value="1"/>
</dbReference>
<evidence type="ECO:0000256" key="4">
    <source>
        <dbReference type="ARBA" id="ARBA00022840"/>
    </source>
</evidence>
<feature type="domain" description="ABC transporter" evidence="5">
    <location>
        <begin position="18"/>
        <end position="245"/>
    </location>
</feature>
<dbReference type="HOGENOM" id="CLU_000604_1_22_9"/>
<evidence type="ECO:0000256" key="2">
    <source>
        <dbReference type="ARBA" id="ARBA00022448"/>
    </source>
</evidence>
<dbReference type="eggNOG" id="COG1136">
    <property type="taxonomic scope" value="Bacteria"/>
</dbReference>
<dbReference type="Proteomes" id="UP000004754">
    <property type="component" value="Unassembled WGS sequence"/>
</dbReference>
<name>E6MFW0_9FIRM</name>
<evidence type="ECO:0000259" key="5">
    <source>
        <dbReference type="PROSITE" id="PS50893"/>
    </source>
</evidence>
<dbReference type="GO" id="GO:0098796">
    <property type="term" value="C:membrane protein complex"/>
    <property type="evidence" value="ECO:0007669"/>
    <property type="project" value="UniProtKB-ARBA"/>
</dbReference>
<dbReference type="InterPro" id="IPR003439">
    <property type="entry name" value="ABC_transporter-like_ATP-bd"/>
</dbReference>
<organism evidence="6 7">
    <name type="scientific">Pseudoramibacter alactolyticus ATCC 23263</name>
    <dbReference type="NCBI Taxonomy" id="887929"/>
    <lineage>
        <taxon>Bacteria</taxon>
        <taxon>Bacillati</taxon>
        <taxon>Bacillota</taxon>
        <taxon>Clostridia</taxon>
        <taxon>Eubacteriales</taxon>
        <taxon>Eubacteriaceae</taxon>
        <taxon>Pseudoramibacter</taxon>
    </lineage>
</organism>